<dbReference type="InterPro" id="IPR000189">
    <property type="entry name" value="Transglyc_AS"/>
</dbReference>
<dbReference type="PROSITE" id="PS00922">
    <property type="entry name" value="TRANSGLYCOSYLASE"/>
    <property type="match status" value="1"/>
</dbReference>
<dbReference type="SUPFAM" id="SSF53955">
    <property type="entry name" value="Lysozyme-like"/>
    <property type="match status" value="1"/>
</dbReference>
<dbReference type="InterPro" id="IPR036779">
    <property type="entry name" value="LysM_dom_sf"/>
</dbReference>
<dbReference type="PROSITE" id="PS51782">
    <property type="entry name" value="LYSM"/>
    <property type="match status" value="2"/>
</dbReference>
<reference evidence="3" key="1">
    <citation type="submission" date="2023-06" db="EMBL/GenBank/DDBJ databases">
        <title>Genomic of Agaribacillus aureum.</title>
        <authorList>
            <person name="Wang G."/>
        </authorList>
    </citation>
    <scope>NUCLEOTIDE SEQUENCE</scope>
    <source>
        <strain evidence="3">BMA12</strain>
    </source>
</reference>
<dbReference type="SMART" id="SM00257">
    <property type="entry name" value="LysM"/>
    <property type="match status" value="3"/>
</dbReference>
<dbReference type="Pfam" id="PF01464">
    <property type="entry name" value="SLT"/>
    <property type="match status" value="1"/>
</dbReference>
<comment type="caution">
    <text evidence="3">The sequence shown here is derived from an EMBL/GenBank/DDBJ whole genome shotgun (WGS) entry which is preliminary data.</text>
</comment>
<dbReference type="Proteomes" id="UP001172083">
    <property type="component" value="Unassembled WGS sequence"/>
</dbReference>
<evidence type="ECO:0000313" key="3">
    <source>
        <dbReference type="EMBL" id="MDN5215303.1"/>
    </source>
</evidence>
<dbReference type="CDD" id="cd16894">
    <property type="entry name" value="MltD-like"/>
    <property type="match status" value="1"/>
</dbReference>
<dbReference type="InterPro" id="IPR023346">
    <property type="entry name" value="Lysozyme-like_dom_sf"/>
</dbReference>
<evidence type="ECO:0000256" key="1">
    <source>
        <dbReference type="ARBA" id="ARBA00007734"/>
    </source>
</evidence>
<organism evidence="3 4">
    <name type="scientific">Agaribacillus aureus</name>
    <dbReference type="NCBI Taxonomy" id="3051825"/>
    <lineage>
        <taxon>Bacteria</taxon>
        <taxon>Pseudomonadati</taxon>
        <taxon>Bacteroidota</taxon>
        <taxon>Cytophagia</taxon>
        <taxon>Cytophagales</taxon>
        <taxon>Splendidivirgaceae</taxon>
        <taxon>Agaribacillus</taxon>
    </lineage>
</organism>
<dbReference type="Gene3D" id="3.10.350.10">
    <property type="entry name" value="LysM domain"/>
    <property type="match status" value="2"/>
</dbReference>
<evidence type="ECO:0000259" key="2">
    <source>
        <dbReference type="PROSITE" id="PS51782"/>
    </source>
</evidence>
<accession>A0ABT8LCD1</accession>
<proteinExistence type="inferred from homology"/>
<dbReference type="SUPFAM" id="SSF54106">
    <property type="entry name" value="LysM domain"/>
    <property type="match status" value="2"/>
</dbReference>
<sequence length="479" mass="55885">MVKVSTKLVLAILLGFKGIYHSMAQEVNLRYDTVQISQPDSLMLEAEVMEVFESPDYIPDVPYDLVADRLSCLETEIPLNFNSKVRGFIEYFTVRNREYTQEMIDRKNLYFPLFEKYLKKYGLPDELKYLSIVESGLNPSATSRVGAGGLWQFMPATGRMYKLHQDWYIDERRDPEKSTEAACKYLKFLYNYLGDWELALAAYNSGPGNVRKAIRRSGYKKNFWEIYRYLKRETRSYVPQFVAIIYALNYADEHNFRTDSRQYAWKTDTITVQKYLNLETFASLINVCLEDLARLNPELKRSAVPEYVKNYPLKIPADKYDFVDHKRAYILDSASRKGQKELEFIAKNSIGSTYGRKKVTHRVRRGDVIGKIAERYKVRVSDIRSWNNLRGNTIRIDQRLAVWVKPSQVNKVNRPVMAKNTTPKQQIDLRNAKVLYKVQPGDTLWDISRKYKNLSIDKIKKLNNLKTNKIKPGQTLVLG</sequence>
<dbReference type="InterPro" id="IPR018392">
    <property type="entry name" value="LysM"/>
</dbReference>
<dbReference type="Gene3D" id="1.10.530.10">
    <property type="match status" value="1"/>
</dbReference>
<name>A0ABT8LCD1_9BACT</name>
<dbReference type="PANTHER" id="PTHR37423:SF2">
    <property type="entry name" value="MEMBRANE-BOUND LYTIC MUREIN TRANSGLYCOSYLASE C"/>
    <property type="match status" value="1"/>
</dbReference>
<keyword evidence="4" id="KW-1185">Reference proteome</keyword>
<comment type="similarity">
    <text evidence="1">Belongs to the transglycosylase Slt family.</text>
</comment>
<feature type="domain" description="LysM" evidence="2">
    <location>
        <begin position="359"/>
        <end position="402"/>
    </location>
</feature>
<evidence type="ECO:0000313" key="4">
    <source>
        <dbReference type="Proteomes" id="UP001172083"/>
    </source>
</evidence>
<feature type="domain" description="LysM" evidence="2">
    <location>
        <begin position="434"/>
        <end position="478"/>
    </location>
</feature>
<protein>
    <submittedName>
        <fullName evidence="3">Transglycosylase SLT domain-containing protein</fullName>
    </submittedName>
</protein>
<dbReference type="RefSeq" id="WP_346760639.1">
    <property type="nucleotide sequence ID" value="NZ_JAUJEB010000006.1"/>
</dbReference>
<dbReference type="PANTHER" id="PTHR37423">
    <property type="entry name" value="SOLUBLE LYTIC MUREIN TRANSGLYCOSYLASE-RELATED"/>
    <property type="match status" value="1"/>
</dbReference>
<dbReference type="InterPro" id="IPR008258">
    <property type="entry name" value="Transglycosylase_SLT_dom_1"/>
</dbReference>
<dbReference type="Pfam" id="PF01476">
    <property type="entry name" value="LysM"/>
    <property type="match status" value="2"/>
</dbReference>
<dbReference type="CDD" id="cd00118">
    <property type="entry name" value="LysM"/>
    <property type="match status" value="2"/>
</dbReference>
<gene>
    <name evidence="3" type="ORF">QQ020_24705</name>
</gene>
<dbReference type="EMBL" id="JAUJEB010000006">
    <property type="protein sequence ID" value="MDN5215303.1"/>
    <property type="molecule type" value="Genomic_DNA"/>
</dbReference>